<dbReference type="EMBL" id="CP158255">
    <property type="protein sequence ID" value="XDJ51507.1"/>
    <property type="molecule type" value="Genomic_DNA"/>
</dbReference>
<dbReference type="RefSeq" id="WP_368647541.1">
    <property type="nucleotide sequence ID" value="NZ_CP158255.1"/>
</dbReference>
<accession>A0AB39D976</accession>
<organism evidence="1">
    <name type="scientific">Castellaniella ginsengisoli</name>
    <dbReference type="NCBI Taxonomy" id="546114"/>
    <lineage>
        <taxon>Bacteria</taxon>
        <taxon>Pseudomonadati</taxon>
        <taxon>Pseudomonadota</taxon>
        <taxon>Betaproteobacteria</taxon>
        <taxon>Burkholderiales</taxon>
        <taxon>Alcaligenaceae</taxon>
        <taxon>Castellaniella</taxon>
    </lineage>
</organism>
<name>A0AB39D976_9BURK</name>
<gene>
    <name evidence="1" type="ORF">ABRZ09_06625</name>
</gene>
<dbReference type="AlphaFoldDB" id="A0AB39D976"/>
<reference evidence="1" key="1">
    <citation type="submission" date="2024-05" db="EMBL/GenBank/DDBJ databases">
        <authorList>
            <person name="Luo Y.-C."/>
            <person name="Nicholds J."/>
            <person name="Mortimer T."/>
            <person name="Maboni G."/>
        </authorList>
    </citation>
    <scope>NUCLEOTIDE SEQUENCE</scope>
    <source>
        <strain evidence="1">151108</strain>
    </source>
</reference>
<sequence>MAIEKCKVTGVKFFTGTIDGKKIDSGKIFIEEQLDFTTGRAKGYASQEYSLGSADAVQSLIHNPFPFIADVEFLRVTNGDTTKNIVVGVKPLEPAPGVDNGKKSASAHAA</sequence>
<protein>
    <submittedName>
        <fullName evidence="1">Uncharacterized protein</fullName>
    </submittedName>
</protein>
<evidence type="ECO:0000313" key="1">
    <source>
        <dbReference type="EMBL" id="XDJ51507.1"/>
    </source>
</evidence>
<proteinExistence type="predicted"/>